<evidence type="ECO:0000256" key="1">
    <source>
        <dbReference type="SAM" id="MobiDB-lite"/>
    </source>
</evidence>
<feature type="compositionally biased region" description="Basic residues" evidence="1">
    <location>
        <begin position="386"/>
        <end position="407"/>
    </location>
</feature>
<feature type="region of interest" description="Disordered" evidence="1">
    <location>
        <begin position="231"/>
        <end position="261"/>
    </location>
</feature>
<dbReference type="PANTHER" id="PTHR28079">
    <property type="entry name" value="RNA POLYMERASE I-SPECIFIC TRANSCRIPTION INITIATION FACTOR RRN5"/>
    <property type="match status" value="1"/>
</dbReference>
<proteinExistence type="predicted"/>
<evidence type="ECO:0000313" key="3">
    <source>
        <dbReference type="Proteomes" id="UP001556367"/>
    </source>
</evidence>
<sequence>MAEEEPATSTAEADPSHLYVAQYRRHLAEVQAHLAGHDERILLPSHVQPSGYWSSLEKESFFHALSIHSRLRPDLIAECIQTKSIFDVCAYIDALDLATSAYAAMPAFNSASTPFWGPAMEMSERWIRWEERESTKLMRKELSWKTTAIQAAREEELLQKRAAIAAGDEGSTSAQAKFDGWKAEKELEWARDAALGHLEPLNLGYLHDILYGTDPDGEDYVFDDLCESNVAQDHESSPQRTLLKSDVPMAAASGSRHSIPDDLIDPVLRALSLPGSHQLPTPDPSQPLDTYTAPAPYFNPTPLPEPSVPLSGPSSPAGSNTPSRPSTPFAELQPDTRVDGDDGDALSAMSPQSRRRFKKRLYMRRKRAQASGSHVVAEAVRLKPGRKKKLKYISRPRPKTYNTKHKTRKDESDSESDVMEEEEDGAEGEQPPQIPAETSHFHRFNISGTTKQARTKAEYAGLGFDLDTLTALELDFFSLRPLARFLSASSELHSGSADTAVSAETLHLLKAIVIEFTSQLVHLSIVAQEQEQRLKSDRAAWHLRHPDSISSLNVELAAEMMGLPPLNIKASPSSHNESGTDNEQTESDTEGAAGEGSINASRDAGNDASDEDLDTEVDPDQLSPTGAWPHQGIYPAFVRLHAGLRPGSTALETSVDEHSSVLGDIDAKLLEAELDEEDALDVEDLKVSRKFENDLRRRIEREKMGWIE</sequence>
<dbReference type="EMBL" id="JASNQZ010000006">
    <property type="protein sequence ID" value="KAL0955926.1"/>
    <property type="molecule type" value="Genomic_DNA"/>
</dbReference>
<feature type="compositionally biased region" description="Pro residues" evidence="1">
    <location>
        <begin position="297"/>
        <end position="307"/>
    </location>
</feature>
<dbReference type="Proteomes" id="UP001556367">
    <property type="component" value="Unassembled WGS sequence"/>
</dbReference>
<dbReference type="InterPro" id="IPR039601">
    <property type="entry name" value="Rrn5"/>
</dbReference>
<gene>
    <name evidence="2" type="ORF">HGRIS_002117</name>
</gene>
<feature type="region of interest" description="Disordered" evidence="1">
    <location>
        <begin position="274"/>
        <end position="357"/>
    </location>
</feature>
<feature type="compositionally biased region" description="Polar residues" evidence="1">
    <location>
        <begin position="312"/>
        <end position="326"/>
    </location>
</feature>
<feature type="region of interest" description="Disordered" evidence="1">
    <location>
        <begin position="565"/>
        <end position="628"/>
    </location>
</feature>
<reference evidence="3" key="1">
    <citation type="submission" date="2024-06" db="EMBL/GenBank/DDBJ databases">
        <title>Multi-omics analyses provide insights into the biosynthesis of the anticancer antibiotic pleurotin in Hohenbuehelia grisea.</title>
        <authorList>
            <person name="Weaver J.A."/>
            <person name="Alberti F."/>
        </authorList>
    </citation>
    <scope>NUCLEOTIDE SEQUENCE [LARGE SCALE GENOMIC DNA]</scope>
    <source>
        <strain evidence="3">T-177</strain>
    </source>
</reference>
<feature type="compositionally biased region" description="Acidic residues" evidence="1">
    <location>
        <begin position="608"/>
        <end position="619"/>
    </location>
</feature>
<accession>A0ABR3JK61</accession>
<keyword evidence="3" id="KW-1185">Reference proteome</keyword>
<name>A0ABR3JK61_9AGAR</name>
<evidence type="ECO:0000313" key="2">
    <source>
        <dbReference type="EMBL" id="KAL0955926.1"/>
    </source>
</evidence>
<dbReference type="PANTHER" id="PTHR28079:SF1">
    <property type="entry name" value="RNA POLYMERASE I-SPECIFIC TRANSCRIPTION INITIATION FACTOR RRN5"/>
    <property type="match status" value="1"/>
</dbReference>
<protein>
    <recommendedName>
        <fullName evidence="4">Homeodomain protein</fullName>
    </recommendedName>
</protein>
<organism evidence="2 3">
    <name type="scientific">Hohenbuehelia grisea</name>
    <dbReference type="NCBI Taxonomy" id="104357"/>
    <lineage>
        <taxon>Eukaryota</taxon>
        <taxon>Fungi</taxon>
        <taxon>Dikarya</taxon>
        <taxon>Basidiomycota</taxon>
        <taxon>Agaricomycotina</taxon>
        <taxon>Agaricomycetes</taxon>
        <taxon>Agaricomycetidae</taxon>
        <taxon>Agaricales</taxon>
        <taxon>Pleurotineae</taxon>
        <taxon>Pleurotaceae</taxon>
        <taxon>Hohenbuehelia</taxon>
    </lineage>
</organism>
<feature type="compositionally biased region" description="Acidic residues" evidence="1">
    <location>
        <begin position="412"/>
        <end position="427"/>
    </location>
</feature>
<evidence type="ECO:0008006" key="4">
    <source>
        <dbReference type="Google" id="ProtNLM"/>
    </source>
</evidence>
<feature type="region of interest" description="Disordered" evidence="1">
    <location>
        <begin position="386"/>
        <end position="435"/>
    </location>
</feature>
<feature type="compositionally biased region" description="Polar residues" evidence="1">
    <location>
        <begin position="570"/>
        <end position="582"/>
    </location>
</feature>
<comment type="caution">
    <text evidence="2">The sequence shown here is derived from an EMBL/GenBank/DDBJ whole genome shotgun (WGS) entry which is preliminary data.</text>
</comment>